<keyword evidence="4" id="KW-1185">Reference proteome</keyword>
<organism evidence="3 4">
    <name type="scientific">Enteractinococcus helveticum</name>
    <dbReference type="NCBI Taxonomy" id="1837282"/>
    <lineage>
        <taxon>Bacteria</taxon>
        <taxon>Bacillati</taxon>
        <taxon>Actinomycetota</taxon>
        <taxon>Actinomycetes</taxon>
        <taxon>Micrococcales</taxon>
        <taxon>Micrococcaceae</taxon>
    </lineage>
</organism>
<dbReference type="STRING" id="1837282.A6F49_09965"/>
<sequence length="264" mass="29507">MSLLASPTFEDEYTEEHVGFELALTNFSGPFDLLLSLIARRRMDVTEVALAEVTDEFLAYVATLETTEEVLENSTSFMVVAATLLELKTARLLPSGIGDANDEMALLEERDLLFARLLQYRAFKQAADLIKERISMQSAMLPRQGGPEPQHANLLPELVFDLSADDFVAIANEVFTKFVTEPVEVGTQHLHAPVVSLTEQVSIMSRRIQEAGRLTFSDLTSDASTTMVVVVRFLGLLTMYRDRLISWQQETPLGEITVFWQEAA</sequence>
<reference evidence="3 4" key="1">
    <citation type="submission" date="2016-04" db="EMBL/GenBank/DDBJ databases">
        <title>First whole genome shotgun sequence of the bacterium Enteractinococcus sp. strain UASWS1574.</title>
        <authorList>
            <person name="Crovadore J."/>
            <person name="Chablais R."/>
            <person name="Lefort F."/>
        </authorList>
    </citation>
    <scope>NUCLEOTIDE SEQUENCE [LARGE SCALE GENOMIC DNA]</scope>
    <source>
        <strain evidence="3 4">UASWS1574</strain>
    </source>
</reference>
<dbReference type="Pfam" id="PF02616">
    <property type="entry name" value="SMC_ScpA"/>
    <property type="match status" value="1"/>
</dbReference>
<dbReference type="RefSeq" id="WP_043057856.1">
    <property type="nucleotide sequence ID" value="NZ_LXEY01000018.1"/>
</dbReference>
<dbReference type="EMBL" id="LXEY01000018">
    <property type="protein sequence ID" value="OAV60811.1"/>
    <property type="molecule type" value="Genomic_DNA"/>
</dbReference>
<keyword evidence="1" id="KW-0159">Chromosome partition</keyword>
<evidence type="ECO:0000313" key="4">
    <source>
        <dbReference type="Proteomes" id="UP000078292"/>
    </source>
</evidence>
<dbReference type="InterPro" id="IPR003768">
    <property type="entry name" value="ScpA"/>
</dbReference>
<accession>A0A1B7LZA3</accession>
<proteinExistence type="predicted"/>
<dbReference type="Proteomes" id="UP000078292">
    <property type="component" value="Unassembled WGS sequence"/>
</dbReference>
<dbReference type="PANTHER" id="PTHR33969:SF2">
    <property type="entry name" value="SEGREGATION AND CONDENSATION PROTEIN A"/>
    <property type="match status" value="1"/>
</dbReference>
<gene>
    <name evidence="3" type="ORF">A6F49_09965</name>
</gene>
<dbReference type="AlphaFoldDB" id="A0A1B7LZA3"/>
<name>A0A1B7LZA3_9MICC</name>
<comment type="caution">
    <text evidence="3">The sequence shown here is derived from an EMBL/GenBank/DDBJ whole genome shotgun (WGS) entry which is preliminary data.</text>
</comment>
<evidence type="ECO:0000256" key="1">
    <source>
        <dbReference type="ARBA" id="ARBA00022829"/>
    </source>
</evidence>
<dbReference type="Gene3D" id="6.10.250.2410">
    <property type="match status" value="1"/>
</dbReference>
<evidence type="ECO:0000313" key="3">
    <source>
        <dbReference type="EMBL" id="OAV60811.1"/>
    </source>
</evidence>
<dbReference type="GO" id="GO:0007059">
    <property type="term" value="P:chromosome segregation"/>
    <property type="evidence" value="ECO:0007669"/>
    <property type="project" value="UniProtKB-KW"/>
</dbReference>
<evidence type="ECO:0000256" key="2">
    <source>
        <dbReference type="ARBA" id="ARBA00044777"/>
    </source>
</evidence>
<dbReference type="PANTHER" id="PTHR33969">
    <property type="entry name" value="SEGREGATION AND CONDENSATION PROTEIN A"/>
    <property type="match status" value="1"/>
</dbReference>
<protein>
    <recommendedName>
        <fullName evidence="2">Segregation and condensation protein A</fullName>
    </recommendedName>
</protein>
<dbReference type="OrthoDB" id="9811016at2"/>